<gene>
    <name evidence="1" type="ORF">GCM10022406_26630</name>
</gene>
<dbReference type="Proteomes" id="UP001499909">
    <property type="component" value="Unassembled WGS sequence"/>
</dbReference>
<protein>
    <submittedName>
        <fullName evidence="1">Uncharacterized protein</fullName>
    </submittedName>
</protein>
<evidence type="ECO:0000313" key="2">
    <source>
        <dbReference type="Proteomes" id="UP001499909"/>
    </source>
</evidence>
<proteinExistence type="predicted"/>
<keyword evidence="2" id="KW-1185">Reference proteome</keyword>
<accession>A0ABP7NAT6</accession>
<organism evidence="1 2">
    <name type="scientific">Hymenobacter algoricola</name>
    <dbReference type="NCBI Taxonomy" id="486267"/>
    <lineage>
        <taxon>Bacteria</taxon>
        <taxon>Pseudomonadati</taxon>
        <taxon>Bacteroidota</taxon>
        <taxon>Cytophagia</taxon>
        <taxon>Cytophagales</taxon>
        <taxon>Hymenobacteraceae</taxon>
        <taxon>Hymenobacter</taxon>
    </lineage>
</organism>
<sequence>MGSEEPPLRAFISLATGPRPSLRQQEFKNPFSQTDLITEHTAGQDWIYNHWLALLSTGAVMQGCSGL</sequence>
<comment type="caution">
    <text evidence="1">The sequence shown here is derived from an EMBL/GenBank/DDBJ whole genome shotgun (WGS) entry which is preliminary data.</text>
</comment>
<reference evidence="2" key="1">
    <citation type="journal article" date="2019" name="Int. J. Syst. Evol. Microbiol.">
        <title>The Global Catalogue of Microorganisms (GCM) 10K type strain sequencing project: providing services to taxonomists for standard genome sequencing and annotation.</title>
        <authorList>
            <consortium name="The Broad Institute Genomics Platform"/>
            <consortium name="The Broad Institute Genome Sequencing Center for Infectious Disease"/>
            <person name="Wu L."/>
            <person name="Ma J."/>
        </authorList>
    </citation>
    <scope>NUCLEOTIDE SEQUENCE [LARGE SCALE GENOMIC DNA]</scope>
    <source>
        <strain evidence="2">JCM 17214</strain>
    </source>
</reference>
<dbReference type="EMBL" id="BAABDH010000041">
    <property type="protein sequence ID" value="GAA3941400.1"/>
    <property type="molecule type" value="Genomic_DNA"/>
</dbReference>
<evidence type="ECO:0000313" key="1">
    <source>
        <dbReference type="EMBL" id="GAA3941400.1"/>
    </source>
</evidence>
<name>A0ABP7NAT6_9BACT</name>